<evidence type="ECO:0000313" key="3">
    <source>
        <dbReference type="Proteomes" id="UP000800036"/>
    </source>
</evidence>
<evidence type="ECO:0000259" key="1">
    <source>
        <dbReference type="PROSITE" id="PS51186"/>
    </source>
</evidence>
<gene>
    <name evidence="2" type="ORF">BU23DRAFT_380697</name>
</gene>
<dbReference type="AlphaFoldDB" id="A0A6A5VDA9"/>
<dbReference type="CDD" id="cd04301">
    <property type="entry name" value="NAT_SF"/>
    <property type="match status" value="1"/>
</dbReference>
<feature type="non-terminal residue" evidence="2">
    <location>
        <position position="181"/>
    </location>
</feature>
<protein>
    <recommendedName>
        <fullName evidence="1">N-acetyltransferase domain-containing protein</fullName>
    </recommendedName>
</protein>
<dbReference type="Gene3D" id="3.40.630.30">
    <property type="match status" value="1"/>
</dbReference>
<dbReference type="InterPro" id="IPR016181">
    <property type="entry name" value="Acyl_CoA_acyltransferase"/>
</dbReference>
<dbReference type="OrthoDB" id="41532at2759"/>
<feature type="domain" description="N-acetyltransferase" evidence="1">
    <location>
        <begin position="121"/>
        <end position="181"/>
    </location>
</feature>
<keyword evidence="3" id="KW-1185">Reference proteome</keyword>
<sequence length="181" mass="19505">ILLLPKSHPNPSTWTALINKSKAFRLHSLLTSPQSFSSTYEREAAFSHSDWEARLKNPLAYTFVAKSTPTPTPSPSVPAPSTHGEHISSFLTSDWVGSAVLFGPKPTEYDTNSGSTALFDIYGLFVLPSAQGIGLGTALMEACTTHAAPLAAAMNVDKAVVRVSVTKGNERVLELYRRIGF</sequence>
<dbReference type="Pfam" id="PF00583">
    <property type="entry name" value="Acetyltransf_1"/>
    <property type="match status" value="1"/>
</dbReference>
<dbReference type="PROSITE" id="PS51186">
    <property type="entry name" value="GNAT"/>
    <property type="match status" value="1"/>
</dbReference>
<organism evidence="2 3">
    <name type="scientific">Bimuria novae-zelandiae CBS 107.79</name>
    <dbReference type="NCBI Taxonomy" id="1447943"/>
    <lineage>
        <taxon>Eukaryota</taxon>
        <taxon>Fungi</taxon>
        <taxon>Dikarya</taxon>
        <taxon>Ascomycota</taxon>
        <taxon>Pezizomycotina</taxon>
        <taxon>Dothideomycetes</taxon>
        <taxon>Pleosporomycetidae</taxon>
        <taxon>Pleosporales</taxon>
        <taxon>Massarineae</taxon>
        <taxon>Didymosphaeriaceae</taxon>
        <taxon>Bimuria</taxon>
    </lineage>
</organism>
<feature type="non-terminal residue" evidence="2">
    <location>
        <position position="1"/>
    </location>
</feature>
<reference evidence="2" key="1">
    <citation type="journal article" date="2020" name="Stud. Mycol.">
        <title>101 Dothideomycetes genomes: a test case for predicting lifestyles and emergence of pathogens.</title>
        <authorList>
            <person name="Haridas S."/>
            <person name="Albert R."/>
            <person name="Binder M."/>
            <person name="Bloem J."/>
            <person name="Labutti K."/>
            <person name="Salamov A."/>
            <person name="Andreopoulos B."/>
            <person name="Baker S."/>
            <person name="Barry K."/>
            <person name="Bills G."/>
            <person name="Bluhm B."/>
            <person name="Cannon C."/>
            <person name="Castanera R."/>
            <person name="Culley D."/>
            <person name="Daum C."/>
            <person name="Ezra D."/>
            <person name="Gonzalez J."/>
            <person name="Henrissat B."/>
            <person name="Kuo A."/>
            <person name="Liang C."/>
            <person name="Lipzen A."/>
            <person name="Lutzoni F."/>
            <person name="Magnuson J."/>
            <person name="Mondo S."/>
            <person name="Nolan M."/>
            <person name="Ohm R."/>
            <person name="Pangilinan J."/>
            <person name="Park H.-J."/>
            <person name="Ramirez L."/>
            <person name="Alfaro M."/>
            <person name="Sun H."/>
            <person name="Tritt A."/>
            <person name="Yoshinaga Y."/>
            <person name="Zwiers L.-H."/>
            <person name="Turgeon B."/>
            <person name="Goodwin S."/>
            <person name="Spatafora J."/>
            <person name="Crous P."/>
            <person name="Grigoriev I."/>
        </authorList>
    </citation>
    <scope>NUCLEOTIDE SEQUENCE</scope>
    <source>
        <strain evidence="2">CBS 107.79</strain>
    </source>
</reference>
<dbReference type="InterPro" id="IPR000182">
    <property type="entry name" value="GNAT_dom"/>
</dbReference>
<dbReference type="EMBL" id="ML976672">
    <property type="protein sequence ID" value="KAF1975091.1"/>
    <property type="molecule type" value="Genomic_DNA"/>
</dbReference>
<name>A0A6A5VDA9_9PLEO</name>
<dbReference type="SUPFAM" id="SSF55729">
    <property type="entry name" value="Acyl-CoA N-acyltransferases (Nat)"/>
    <property type="match status" value="1"/>
</dbReference>
<evidence type="ECO:0000313" key="2">
    <source>
        <dbReference type="EMBL" id="KAF1975091.1"/>
    </source>
</evidence>
<accession>A0A6A5VDA9</accession>
<dbReference type="GO" id="GO:0016747">
    <property type="term" value="F:acyltransferase activity, transferring groups other than amino-acyl groups"/>
    <property type="evidence" value="ECO:0007669"/>
    <property type="project" value="InterPro"/>
</dbReference>
<proteinExistence type="predicted"/>
<dbReference type="Proteomes" id="UP000800036">
    <property type="component" value="Unassembled WGS sequence"/>
</dbReference>